<keyword evidence="5" id="KW-0547">Nucleotide-binding</keyword>
<dbReference type="RefSeq" id="WP_169282890.1">
    <property type="nucleotide sequence ID" value="NZ_CP051680.1"/>
</dbReference>
<keyword evidence="6 10" id="KW-0067">ATP-binding</keyword>
<dbReference type="Pfam" id="PF00005">
    <property type="entry name" value="ABC_tran"/>
    <property type="match status" value="2"/>
</dbReference>
<evidence type="ECO:0000313" key="11">
    <source>
        <dbReference type="Proteomes" id="UP000502248"/>
    </source>
</evidence>
<evidence type="ECO:0000256" key="7">
    <source>
        <dbReference type="ARBA" id="ARBA00022967"/>
    </source>
</evidence>
<evidence type="ECO:0000256" key="3">
    <source>
        <dbReference type="ARBA" id="ARBA00022448"/>
    </source>
</evidence>
<evidence type="ECO:0000256" key="5">
    <source>
        <dbReference type="ARBA" id="ARBA00022741"/>
    </source>
</evidence>
<evidence type="ECO:0000256" key="2">
    <source>
        <dbReference type="ARBA" id="ARBA00005417"/>
    </source>
</evidence>
<comment type="similarity">
    <text evidence="2">Belongs to the ABC transporter superfamily.</text>
</comment>
<gene>
    <name evidence="10" type="ORF">HH215_28025</name>
</gene>
<evidence type="ECO:0000256" key="1">
    <source>
        <dbReference type="ARBA" id="ARBA00004202"/>
    </source>
</evidence>
<protein>
    <submittedName>
        <fullName evidence="10">ATP-binding cassette domain-containing protein</fullName>
    </submittedName>
</protein>
<feature type="domain" description="ABC transporter" evidence="9">
    <location>
        <begin position="18"/>
        <end position="244"/>
    </location>
</feature>
<dbReference type="GO" id="GO:0005524">
    <property type="term" value="F:ATP binding"/>
    <property type="evidence" value="ECO:0007669"/>
    <property type="project" value="UniProtKB-KW"/>
</dbReference>
<dbReference type="CDD" id="cd03225">
    <property type="entry name" value="ABC_cobalt_CbiO_domain1"/>
    <property type="match status" value="2"/>
</dbReference>
<evidence type="ECO:0000256" key="6">
    <source>
        <dbReference type="ARBA" id="ARBA00022840"/>
    </source>
</evidence>
<dbReference type="GO" id="GO:0016887">
    <property type="term" value="F:ATP hydrolysis activity"/>
    <property type="evidence" value="ECO:0007669"/>
    <property type="project" value="InterPro"/>
</dbReference>
<dbReference type="InterPro" id="IPR017871">
    <property type="entry name" value="ABC_transporter-like_CS"/>
</dbReference>
<dbReference type="Gene3D" id="3.40.50.300">
    <property type="entry name" value="P-loop containing nucleotide triphosphate hydrolases"/>
    <property type="match status" value="2"/>
</dbReference>
<comment type="subcellular location">
    <subcellularLocation>
        <location evidence="1">Cell membrane</location>
        <topology evidence="1">Peripheral membrane protein</topology>
    </subcellularLocation>
</comment>
<accession>A0A7Z2VP82</accession>
<dbReference type="InterPro" id="IPR003593">
    <property type="entry name" value="AAA+_ATPase"/>
</dbReference>
<dbReference type="InterPro" id="IPR027417">
    <property type="entry name" value="P-loop_NTPase"/>
</dbReference>
<evidence type="ECO:0000256" key="4">
    <source>
        <dbReference type="ARBA" id="ARBA00022475"/>
    </source>
</evidence>
<dbReference type="GO" id="GO:0042626">
    <property type="term" value="F:ATPase-coupled transmembrane transporter activity"/>
    <property type="evidence" value="ECO:0007669"/>
    <property type="project" value="TreeGrafter"/>
</dbReference>
<keyword evidence="8" id="KW-0472">Membrane</keyword>
<evidence type="ECO:0000313" key="10">
    <source>
        <dbReference type="EMBL" id="QJD86641.1"/>
    </source>
</evidence>
<keyword evidence="4" id="KW-1003">Cell membrane</keyword>
<proteinExistence type="inferred from homology"/>
<dbReference type="GO" id="GO:0043190">
    <property type="term" value="C:ATP-binding cassette (ABC) transporter complex"/>
    <property type="evidence" value="ECO:0007669"/>
    <property type="project" value="TreeGrafter"/>
</dbReference>
<dbReference type="Proteomes" id="UP000502248">
    <property type="component" value="Chromosome"/>
</dbReference>
<evidence type="ECO:0000259" key="9">
    <source>
        <dbReference type="PROSITE" id="PS50893"/>
    </source>
</evidence>
<dbReference type="SUPFAM" id="SSF52540">
    <property type="entry name" value="P-loop containing nucleoside triphosphate hydrolases"/>
    <property type="match status" value="2"/>
</dbReference>
<dbReference type="PANTHER" id="PTHR43553">
    <property type="entry name" value="HEAVY METAL TRANSPORTER"/>
    <property type="match status" value="1"/>
</dbReference>
<feature type="domain" description="ABC transporter" evidence="9">
    <location>
        <begin position="276"/>
        <end position="504"/>
    </location>
</feature>
<keyword evidence="3" id="KW-0813">Transport</keyword>
<evidence type="ECO:0000256" key="8">
    <source>
        <dbReference type="ARBA" id="ARBA00023136"/>
    </source>
</evidence>
<sequence length="504" mass="56014">MTENGASFSPSLAVVAGVKNLKLKFAGEDALLFKGVSLSFREGEKTLLLGPSGCGKSTLLQVLSGLIPRSIDVPMIADETVVPERWGYVFQDPDTQFCMSYMDEEIAFVLENLRIPRDEMTPLIHRYLAQVGLDLPDVHVPIHTLSQGMKQRLAIASVLAMEPEVIFLDEPTALLDTEGTELVWSTIRSLSGDKTLIVVEHKIEGVIDFFDRVVVLSGDGAMIADGAPAEIFATMRNELQQYGIWYPGVWEHYLEIKPRKKEAHLRHSNDGRGVFLEMNDFRGIRGSGRPVIEVGKALVAPGQWIGVIGNNGAGKSSLLLAIMRLIKTEGICSIAGREIDNVEQAAENVAFVFQNPEFQFVTHSVREEIEYSLLLDGMSSEKRRGIAEKLMDELYLREVTSRHPYQLSMGQKRRLSVATAIVRGQSLLLLDEPTFGLDARNTFSLLEKLERLRTEGTSIIMVTHDERIVENFCTESWTIEDGRLTDATDLSAQGNMASPRQSYA</sequence>
<dbReference type="SMART" id="SM00382">
    <property type="entry name" value="AAA"/>
    <property type="match status" value="2"/>
</dbReference>
<dbReference type="AlphaFoldDB" id="A0A7Z2VP82"/>
<keyword evidence="11" id="KW-1185">Reference proteome</keyword>
<name>A0A7Z2VP82_9BACL</name>
<keyword evidence="7" id="KW-1278">Translocase</keyword>
<dbReference type="InterPro" id="IPR050095">
    <property type="entry name" value="ECF_ABC_transporter_ATP-bd"/>
</dbReference>
<organism evidence="10 11">
    <name type="scientific">Cohnella herbarum</name>
    <dbReference type="NCBI Taxonomy" id="2728023"/>
    <lineage>
        <taxon>Bacteria</taxon>
        <taxon>Bacillati</taxon>
        <taxon>Bacillota</taxon>
        <taxon>Bacilli</taxon>
        <taxon>Bacillales</taxon>
        <taxon>Paenibacillaceae</taxon>
        <taxon>Cohnella</taxon>
    </lineage>
</organism>
<reference evidence="10 11" key="1">
    <citation type="submission" date="2020-04" db="EMBL/GenBank/DDBJ databases">
        <title>Genome sequencing of novel species.</title>
        <authorList>
            <person name="Heo J."/>
            <person name="Kim S.-J."/>
            <person name="Kim J.-S."/>
            <person name="Hong S.-B."/>
            <person name="Kwon S.-W."/>
        </authorList>
    </citation>
    <scope>NUCLEOTIDE SEQUENCE [LARGE SCALE GENOMIC DNA]</scope>
    <source>
        <strain evidence="10 11">MFER-1</strain>
    </source>
</reference>
<dbReference type="InterPro" id="IPR015856">
    <property type="entry name" value="ABC_transpr_CbiO/EcfA_su"/>
</dbReference>
<dbReference type="PROSITE" id="PS50893">
    <property type="entry name" value="ABC_TRANSPORTER_2"/>
    <property type="match status" value="2"/>
</dbReference>
<dbReference type="PROSITE" id="PS00211">
    <property type="entry name" value="ABC_TRANSPORTER_1"/>
    <property type="match status" value="1"/>
</dbReference>
<dbReference type="InterPro" id="IPR003439">
    <property type="entry name" value="ABC_transporter-like_ATP-bd"/>
</dbReference>
<dbReference type="KEGG" id="cheb:HH215_28025"/>
<dbReference type="EMBL" id="CP051680">
    <property type="protein sequence ID" value="QJD86641.1"/>
    <property type="molecule type" value="Genomic_DNA"/>
</dbReference>